<feature type="compositionally biased region" description="Low complexity" evidence="1">
    <location>
        <begin position="287"/>
        <end position="300"/>
    </location>
</feature>
<feature type="transmembrane region" description="Helical" evidence="2">
    <location>
        <begin position="406"/>
        <end position="432"/>
    </location>
</feature>
<reference evidence="3 4" key="1">
    <citation type="submission" date="2014-05" db="EMBL/GenBank/DDBJ databases">
        <authorList>
            <person name="Sibley D."/>
            <person name="Venepally P."/>
            <person name="Karamycheva S."/>
            <person name="Hadjithomas M."/>
            <person name="Khan A."/>
            <person name="Brunk B."/>
            <person name="Roos D."/>
            <person name="Caler E."/>
            <person name="Lorenzi H."/>
        </authorList>
    </citation>
    <scope>NUCLEOTIDE SEQUENCE [LARGE SCALE GENOMIC DNA]</scope>
    <source>
        <strain evidence="3 4">RUB</strain>
    </source>
</reference>
<sequence length="496" mass="53786">MRLPTRHAKQNGSGPPVSRLLFGWRCLLMSSKACFVALAVVCALSAVAEEAPPRRIVPPTETTENTQLESYRLPSTWKGFRGQPDFSLPPSATETLRTSSRFRHRHRAVRDTDGNSPDGVPRDEADKDQFSMFVEASDATQNSRKKSLSGRRSRDGTPRALHSPWFPVNRPELNRQTVPQNDEAVRHIASQRQTLLWSAAEAGLQKRSASVTDKIPPLAMNLLQPAEALGVEQSQVGSRPGVAEAAAPKGETGEASFFPPSDTTEAAMESQNHGAGAARWVSEPNFSPRASRRSSLWSSSDPRQTVGAVLVSLALFAVVARAVRKRQEEALQVKSGGAPSQGVQGLKRQFFAVLAETAGIVHRVVGSGGKGAATASKKGPPAGTEQRARDADTELLVHMLQNPKQLLILVFVFLSSMLFPFETRFAVVMGAASRGLKYRLNRVTGDAVSDLTKSALLFLSGTDVRLICASQLIAIVLRRCFLRAALFQPDNVLQPD</sequence>
<feature type="compositionally biased region" description="Polar residues" evidence="1">
    <location>
        <begin position="90"/>
        <end position="99"/>
    </location>
</feature>
<name>A0A086M452_TOXGO</name>
<feature type="compositionally biased region" description="Low complexity" evidence="1">
    <location>
        <begin position="372"/>
        <end position="383"/>
    </location>
</feature>
<dbReference type="Proteomes" id="UP000028834">
    <property type="component" value="Unassembled WGS sequence"/>
</dbReference>
<gene>
    <name evidence="3" type="ORF">TGRUB_231180</name>
</gene>
<keyword evidence="2" id="KW-1133">Transmembrane helix</keyword>
<keyword evidence="2 3" id="KW-0812">Transmembrane</keyword>
<feature type="region of interest" description="Disordered" evidence="1">
    <location>
        <begin position="82"/>
        <end position="172"/>
    </location>
</feature>
<comment type="caution">
    <text evidence="3">The sequence shown here is derived from an EMBL/GenBank/DDBJ whole genome shotgun (WGS) entry which is preliminary data.</text>
</comment>
<proteinExistence type="predicted"/>
<accession>A0A086M452</accession>
<evidence type="ECO:0000313" key="3">
    <source>
        <dbReference type="EMBL" id="KFG63670.1"/>
    </source>
</evidence>
<protein>
    <submittedName>
        <fullName evidence="3">Putative transmembrane protein</fullName>
    </submittedName>
</protein>
<feature type="region of interest" description="Disordered" evidence="1">
    <location>
        <begin position="263"/>
        <end position="300"/>
    </location>
</feature>
<evidence type="ECO:0000256" key="2">
    <source>
        <dbReference type="SAM" id="Phobius"/>
    </source>
</evidence>
<feature type="compositionally biased region" description="Basic and acidic residues" evidence="1">
    <location>
        <begin position="120"/>
        <end position="129"/>
    </location>
</feature>
<feature type="compositionally biased region" description="Polar residues" evidence="1">
    <location>
        <begin position="263"/>
        <end position="273"/>
    </location>
</feature>
<evidence type="ECO:0000256" key="1">
    <source>
        <dbReference type="SAM" id="MobiDB-lite"/>
    </source>
</evidence>
<dbReference type="AlphaFoldDB" id="A0A086M452"/>
<feature type="region of interest" description="Disordered" evidence="1">
    <location>
        <begin position="368"/>
        <end position="388"/>
    </location>
</feature>
<evidence type="ECO:0000313" key="4">
    <source>
        <dbReference type="Proteomes" id="UP000028834"/>
    </source>
</evidence>
<dbReference type="EMBL" id="AFYV02000881">
    <property type="protein sequence ID" value="KFG63670.1"/>
    <property type="molecule type" value="Genomic_DNA"/>
</dbReference>
<organism evidence="3 4">
    <name type="scientific">Toxoplasma gondii RUB</name>
    <dbReference type="NCBI Taxonomy" id="935652"/>
    <lineage>
        <taxon>Eukaryota</taxon>
        <taxon>Sar</taxon>
        <taxon>Alveolata</taxon>
        <taxon>Apicomplexa</taxon>
        <taxon>Conoidasida</taxon>
        <taxon>Coccidia</taxon>
        <taxon>Eucoccidiorida</taxon>
        <taxon>Eimeriorina</taxon>
        <taxon>Sarcocystidae</taxon>
        <taxon>Toxoplasma</taxon>
    </lineage>
</organism>
<dbReference type="OrthoDB" id="10369581at2759"/>
<dbReference type="VEuPathDB" id="ToxoDB:TGRUB_231180"/>
<keyword evidence="2" id="KW-0472">Membrane</keyword>